<evidence type="ECO:0000256" key="1">
    <source>
        <dbReference type="SAM" id="MobiDB-lite"/>
    </source>
</evidence>
<feature type="non-terminal residue" evidence="2">
    <location>
        <position position="1"/>
    </location>
</feature>
<dbReference type="AlphaFoldDB" id="A0A5C6M081"/>
<accession>A0A5C6M081</accession>
<feature type="region of interest" description="Disordered" evidence="1">
    <location>
        <begin position="73"/>
        <end position="101"/>
    </location>
</feature>
<evidence type="ECO:0000313" key="2">
    <source>
        <dbReference type="EMBL" id="TWW08018.1"/>
    </source>
</evidence>
<protein>
    <submittedName>
        <fullName evidence="2">Uncharacterized protein</fullName>
    </submittedName>
</protein>
<keyword evidence="3" id="KW-1185">Reference proteome</keyword>
<evidence type="ECO:0000313" key="3">
    <source>
        <dbReference type="Proteomes" id="UP000321083"/>
    </source>
</evidence>
<sequence>GVGVVHPVDMHHGGNPPISAALLRLLSEGLDAEVLRLGGVIAGTMPQLQANDAEREGALRQLQEARAALEARAGERTEAVEQANNRVEDQRRRAAGFSMVR</sequence>
<comment type="caution">
    <text evidence="2">The sequence shown here is derived from an EMBL/GenBank/DDBJ whole genome shotgun (WGS) entry which is preliminary data.</text>
</comment>
<proteinExistence type="predicted"/>
<gene>
    <name evidence="2" type="ORF">E3A20_28510</name>
</gene>
<dbReference type="EMBL" id="SRHE01000889">
    <property type="protein sequence ID" value="TWW08018.1"/>
    <property type="molecule type" value="Genomic_DNA"/>
</dbReference>
<reference evidence="2 3" key="1">
    <citation type="submission" date="2019-08" db="EMBL/GenBank/DDBJ databases">
        <title>100 year-old enigma solved: identification of Planctomyces bekefii, the type genus and species of the phylum Planctomycetes.</title>
        <authorList>
            <person name="Svetlana D.N."/>
            <person name="Overmann J."/>
        </authorList>
    </citation>
    <scope>NUCLEOTIDE SEQUENCE [LARGE SCALE GENOMIC DNA]</scope>
    <source>
        <strain evidence="2">Phe10_nw2017</strain>
    </source>
</reference>
<reference evidence="2 3" key="2">
    <citation type="submission" date="2019-08" db="EMBL/GenBank/DDBJ databases">
        <authorList>
            <person name="Henke P."/>
        </authorList>
    </citation>
    <scope>NUCLEOTIDE SEQUENCE [LARGE SCALE GENOMIC DNA]</scope>
    <source>
        <strain evidence="2">Phe10_nw2017</strain>
    </source>
</reference>
<organism evidence="2 3">
    <name type="scientific">Planctomyces bekefii</name>
    <dbReference type="NCBI Taxonomy" id="1653850"/>
    <lineage>
        <taxon>Bacteria</taxon>
        <taxon>Pseudomonadati</taxon>
        <taxon>Planctomycetota</taxon>
        <taxon>Planctomycetia</taxon>
        <taxon>Planctomycetales</taxon>
        <taxon>Planctomycetaceae</taxon>
        <taxon>Planctomyces</taxon>
    </lineage>
</organism>
<name>A0A5C6M081_9PLAN</name>
<dbReference type="Proteomes" id="UP000321083">
    <property type="component" value="Unassembled WGS sequence"/>
</dbReference>